<accession>A0ABU6CSA2</accession>
<comment type="caution">
    <text evidence="2">The sequence shown here is derived from an EMBL/GenBank/DDBJ whole genome shotgun (WGS) entry which is preliminary data.</text>
</comment>
<keyword evidence="3" id="KW-1185">Reference proteome</keyword>
<name>A0ABU6CSA2_9GAMM</name>
<evidence type="ECO:0000313" key="2">
    <source>
        <dbReference type="EMBL" id="MEB4589708.1"/>
    </source>
</evidence>
<reference evidence="3" key="1">
    <citation type="submission" date="2023-07" db="EMBL/GenBank/DDBJ databases">
        <title>The carbon used by Thiothrix.</title>
        <authorList>
            <person name="Chen L."/>
        </authorList>
    </citation>
    <scope>NUCLEOTIDE SEQUENCE [LARGE SCALE GENOMIC DNA]</scope>
</reference>
<sequence>MLQVARALQQQGHWVSIAARDLRQIQQVVRQHDRIRWFQAPVWLSAIGGHMPSATYAELLFAAGFGKLSELLGLVRGWHSLFAALQPDLLIADHAPVSLLSAHGLPFKKVTIGTGFYYPPPVSPCPVFRNWAMVAESRVLQAEQQALANANQVLAVLGRPKLQHLHELFATDACFLTVWPELDHYYPRQGQRHTYTGPLIEQSDGINPTWPPVHGRKIFAYLKASYPALPQALQILANSNVCVLAYVAGLGREQMPQYASPSLAFALQPVQFAAALQTADLIVCHGGMGTVSAALQAGTPVLALPMHAEQRITGERLAALGCGNYLTAEEVSPKLADNLCEWSSVQLDRARLDAFRHSRPAITNSAVIERIVNHCETLLCQELSVHT</sequence>
<evidence type="ECO:0000313" key="3">
    <source>
        <dbReference type="Proteomes" id="UP001308005"/>
    </source>
</evidence>
<dbReference type="InterPro" id="IPR010610">
    <property type="entry name" value="EryCIII-like_C"/>
</dbReference>
<reference evidence="2 3" key="2">
    <citation type="submission" date="2024-01" db="EMBL/GenBank/DDBJ databases">
        <authorList>
            <person name="Xie X."/>
        </authorList>
    </citation>
    <scope>NUCLEOTIDE SEQUENCE [LARGE SCALE GENOMIC DNA]</scope>
    <source>
        <strain evidence="2">SCUT-1</strain>
    </source>
</reference>
<dbReference type="Gene3D" id="3.40.50.2000">
    <property type="entry name" value="Glycogen Phosphorylase B"/>
    <property type="match status" value="2"/>
</dbReference>
<evidence type="ECO:0000259" key="1">
    <source>
        <dbReference type="Pfam" id="PF06722"/>
    </source>
</evidence>
<proteinExistence type="predicted"/>
<feature type="domain" description="Erythromycin biosynthesis protein CIII-like C-terminal" evidence="1">
    <location>
        <begin position="272"/>
        <end position="335"/>
    </location>
</feature>
<protein>
    <submittedName>
        <fullName evidence="2">Nucleotide disphospho-sugar-binding domain-containing protein</fullName>
    </submittedName>
</protein>
<dbReference type="PANTHER" id="PTHR21015:SF22">
    <property type="entry name" value="GLYCOSYLTRANSFERASE"/>
    <property type="match status" value="1"/>
</dbReference>
<gene>
    <name evidence="2" type="ORF">VSS37_01825</name>
</gene>
<organism evidence="2 3">
    <name type="scientific">Candidatus Thiothrix phosphatis</name>
    <dbReference type="NCBI Taxonomy" id="3112415"/>
    <lineage>
        <taxon>Bacteria</taxon>
        <taxon>Pseudomonadati</taxon>
        <taxon>Pseudomonadota</taxon>
        <taxon>Gammaproteobacteria</taxon>
        <taxon>Thiotrichales</taxon>
        <taxon>Thiotrichaceae</taxon>
        <taxon>Thiothrix</taxon>
    </lineage>
</organism>
<dbReference type="EMBL" id="JAYMYJ010000014">
    <property type="protein sequence ID" value="MEB4589708.1"/>
    <property type="molecule type" value="Genomic_DNA"/>
</dbReference>
<dbReference type="Pfam" id="PF06722">
    <property type="entry name" value="EryCIII-like_C"/>
    <property type="match status" value="1"/>
</dbReference>
<dbReference type="Proteomes" id="UP001308005">
    <property type="component" value="Unassembled WGS sequence"/>
</dbReference>
<dbReference type="SUPFAM" id="SSF53756">
    <property type="entry name" value="UDP-Glycosyltransferase/glycogen phosphorylase"/>
    <property type="match status" value="1"/>
</dbReference>
<dbReference type="PANTHER" id="PTHR21015">
    <property type="entry name" value="UDP-N-ACETYLGLUCOSAMINE--N-ACETYLMURAMYL-(PENTAPEPTIDE) PYROPHOSPHORYL-UNDECAPRENOL N-ACETYLGLUCOSAMINE TRANSFERASE 1"/>
    <property type="match status" value="1"/>
</dbReference>
<dbReference type="RefSeq" id="WP_324692905.1">
    <property type="nucleotide sequence ID" value="NZ_JAYMYJ010000014.1"/>
</dbReference>